<sequence length="117" mass="13351">MHVDERVCVRTQQRQLDDEDDDSANVWKLNVILKYENHSAKLNSVCFVDFVASYTHNPQDVRAICGNEVIMAGFEVLVKVDDRLRQVTQNFHEPFGGLDIYMCGDLCHSSSIKASEM</sequence>
<dbReference type="Proteomes" id="UP000821837">
    <property type="component" value="Unassembled WGS sequence"/>
</dbReference>
<dbReference type="EMBL" id="JABSTV010001248">
    <property type="protein sequence ID" value="KAH7969852.1"/>
    <property type="molecule type" value="Genomic_DNA"/>
</dbReference>
<accession>A0A9D4QAU6</accession>
<proteinExistence type="predicted"/>
<reference evidence="1" key="1">
    <citation type="journal article" date="2020" name="Cell">
        <title>Large-Scale Comparative Analyses of Tick Genomes Elucidate Their Genetic Diversity and Vector Capacities.</title>
        <authorList>
            <consortium name="Tick Genome and Microbiome Consortium (TIGMIC)"/>
            <person name="Jia N."/>
            <person name="Wang J."/>
            <person name="Shi W."/>
            <person name="Du L."/>
            <person name="Sun Y."/>
            <person name="Zhan W."/>
            <person name="Jiang J.F."/>
            <person name="Wang Q."/>
            <person name="Zhang B."/>
            <person name="Ji P."/>
            <person name="Bell-Sakyi L."/>
            <person name="Cui X.M."/>
            <person name="Yuan T.T."/>
            <person name="Jiang B.G."/>
            <person name="Yang W.F."/>
            <person name="Lam T.T."/>
            <person name="Chang Q.C."/>
            <person name="Ding S.J."/>
            <person name="Wang X.J."/>
            <person name="Zhu J.G."/>
            <person name="Ruan X.D."/>
            <person name="Zhao L."/>
            <person name="Wei J.T."/>
            <person name="Ye R.Z."/>
            <person name="Que T.C."/>
            <person name="Du C.H."/>
            <person name="Zhou Y.H."/>
            <person name="Cheng J.X."/>
            <person name="Dai P.F."/>
            <person name="Guo W.B."/>
            <person name="Han X.H."/>
            <person name="Huang E.J."/>
            <person name="Li L.F."/>
            <person name="Wei W."/>
            <person name="Gao Y.C."/>
            <person name="Liu J.Z."/>
            <person name="Shao H.Z."/>
            <person name="Wang X."/>
            <person name="Wang C.C."/>
            <person name="Yang T.C."/>
            <person name="Huo Q.B."/>
            <person name="Li W."/>
            <person name="Chen H.Y."/>
            <person name="Chen S.E."/>
            <person name="Zhou L.G."/>
            <person name="Ni X.B."/>
            <person name="Tian J.H."/>
            <person name="Sheng Y."/>
            <person name="Liu T."/>
            <person name="Pan Y.S."/>
            <person name="Xia L.Y."/>
            <person name="Li J."/>
            <person name="Zhao F."/>
            <person name="Cao W.C."/>
        </authorList>
    </citation>
    <scope>NUCLEOTIDE SEQUENCE</scope>
    <source>
        <strain evidence="1">Rsan-2018</strain>
    </source>
</reference>
<organism evidence="1 2">
    <name type="scientific">Rhipicephalus sanguineus</name>
    <name type="common">Brown dog tick</name>
    <name type="synonym">Ixodes sanguineus</name>
    <dbReference type="NCBI Taxonomy" id="34632"/>
    <lineage>
        <taxon>Eukaryota</taxon>
        <taxon>Metazoa</taxon>
        <taxon>Ecdysozoa</taxon>
        <taxon>Arthropoda</taxon>
        <taxon>Chelicerata</taxon>
        <taxon>Arachnida</taxon>
        <taxon>Acari</taxon>
        <taxon>Parasitiformes</taxon>
        <taxon>Ixodida</taxon>
        <taxon>Ixodoidea</taxon>
        <taxon>Ixodidae</taxon>
        <taxon>Rhipicephalinae</taxon>
        <taxon>Rhipicephalus</taxon>
        <taxon>Rhipicephalus</taxon>
    </lineage>
</organism>
<evidence type="ECO:0000313" key="1">
    <source>
        <dbReference type="EMBL" id="KAH7969852.1"/>
    </source>
</evidence>
<dbReference type="AlphaFoldDB" id="A0A9D4QAU6"/>
<protein>
    <submittedName>
        <fullName evidence="1">Uncharacterized protein</fullName>
    </submittedName>
</protein>
<keyword evidence="2" id="KW-1185">Reference proteome</keyword>
<name>A0A9D4QAU6_RHISA</name>
<reference evidence="1" key="2">
    <citation type="submission" date="2021-09" db="EMBL/GenBank/DDBJ databases">
        <authorList>
            <person name="Jia N."/>
            <person name="Wang J."/>
            <person name="Shi W."/>
            <person name="Du L."/>
            <person name="Sun Y."/>
            <person name="Zhan W."/>
            <person name="Jiang J."/>
            <person name="Wang Q."/>
            <person name="Zhang B."/>
            <person name="Ji P."/>
            <person name="Sakyi L.B."/>
            <person name="Cui X."/>
            <person name="Yuan T."/>
            <person name="Jiang B."/>
            <person name="Yang W."/>
            <person name="Lam T.T.-Y."/>
            <person name="Chang Q."/>
            <person name="Ding S."/>
            <person name="Wang X."/>
            <person name="Zhu J."/>
            <person name="Ruan X."/>
            <person name="Zhao L."/>
            <person name="Wei J."/>
            <person name="Que T."/>
            <person name="Du C."/>
            <person name="Cheng J."/>
            <person name="Dai P."/>
            <person name="Han X."/>
            <person name="Huang E."/>
            <person name="Gao Y."/>
            <person name="Liu J."/>
            <person name="Shao H."/>
            <person name="Ye R."/>
            <person name="Li L."/>
            <person name="Wei W."/>
            <person name="Wang X."/>
            <person name="Wang C."/>
            <person name="Huo Q."/>
            <person name="Li W."/>
            <person name="Guo W."/>
            <person name="Chen H."/>
            <person name="Chen S."/>
            <person name="Zhou L."/>
            <person name="Zhou L."/>
            <person name="Ni X."/>
            <person name="Tian J."/>
            <person name="Zhou Y."/>
            <person name="Sheng Y."/>
            <person name="Liu T."/>
            <person name="Pan Y."/>
            <person name="Xia L."/>
            <person name="Li J."/>
            <person name="Zhao F."/>
            <person name="Cao W."/>
        </authorList>
    </citation>
    <scope>NUCLEOTIDE SEQUENCE</scope>
    <source>
        <strain evidence="1">Rsan-2018</strain>
        <tissue evidence="1">Larvae</tissue>
    </source>
</reference>
<gene>
    <name evidence="1" type="ORF">HPB52_022373</name>
</gene>
<comment type="caution">
    <text evidence="1">The sequence shown here is derived from an EMBL/GenBank/DDBJ whole genome shotgun (WGS) entry which is preliminary data.</text>
</comment>
<evidence type="ECO:0000313" key="2">
    <source>
        <dbReference type="Proteomes" id="UP000821837"/>
    </source>
</evidence>